<feature type="compositionally biased region" description="Low complexity" evidence="1">
    <location>
        <begin position="393"/>
        <end position="402"/>
    </location>
</feature>
<feature type="chain" id="PRO_5047550643" description="Carbohydrate-binding domain-containing protein" evidence="2">
    <location>
        <begin position="20"/>
        <end position="604"/>
    </location>
</feature>
<feature type="region of interest" description="Disordered" evidence="1">
    <location>
        <begin position="388"/>
        <end position="418"/>
    </location>
</feature>
<dbReference type="Pfam" id="PF14262">
    <property type="entry name" value="Cthe_2159"/>
    <property type="match status" value="1"/>
</dbReference>
<evidence type="ECO:0000313" key="4">
    <source>
        <dbReference type="Proteomes" id="UP000664701"/>
    </source>
</evidence>
<accession>A0ABZ2SRG8</accession>
<organism evidence="3 4">
    <name type="scientific">Candidatus Enterococcus lowellii</name>
    <dbReference type="NCBI Taxonomy" id="2230877"/>
    <lineage>
        <taxon>Bacteria</taxon>
        <taxon>Bacillati</taxon>
        <taxon>Bacillota</taxon>
        <taxon>Bacilli</taxon>
        <taxon>Lactobacillales</taxon>
        <taxon>Enterococcaceae</taxon>
        <taxon>Enterococcus</taxon>
    </lineage>
</organism>
<dbReference type="PROSITE" id="PS51257">
    <property type="entry name" value="PROKAR_LIPOPROTEIN"/>
    <property type="match status" value="1"/>
</dbReference>
<proteinExistence type="predicted"/>
<sequence>MKKIIYVSLVSALLLGACAHNDTATTDSTDLSIGNEAVQLTATNTETIGSYEDEDFNTDASDSLAIELSDATEASDGATVDNQTVTITKAGTYTLTGELTNGQVIVNVGKEEKVYLILDGVTITNKSGPAILIEQAEKVITTLADNSTTTLTDGSDYQLEANETEPDATFFSKEDLVINGEGELIINGNYNNGIRSKDDLILISGNYTINAKNNALKSKDSIQIKDGLYTLTTEEGDGIQANNTEDETKGFVAIDGGSFLITSGRDGIQAETNVTIQQADITIQTGEEPISTEESYKGIKAGKAVTIQSGTLTIDSADDSLHSNGDITIASGKLKLTSADDGIHTDNNLTIDGGTIVITDSYEGLEASVITLNDGEVSIVASNDGVNAGGGSDTTSETGTFGADSFDGGPGGGNQADESKQIIINGGTLAIDAQGDGLDSNGNIQMSGGTLSINGPTENDNGALDYNGTFELTGGTLVSSGSNGMAMNVSESSTQPSFGIYFDSTQKAGTIISLQDSSGNVVVTYQPNKDFQHLTISSADLKIGETYTLISGTEANGTAKNGLYEEGIINGIELGTLTLSDAVTNVTETGEEASQTGMMGNPRE</sequence>
<dbReference type="EMBL" id="CP147251">
    <property type="protein sequence ID" value="WYJ78361.1"/>
    <property type="molecule type" value="Genomic_DNA"/>
</dbReference>
<dbReference type="RefSeq" id="WP_207942055.1">
    <property type="nucleotide sequence ID" value="NZ_CP147251.1"/>
</dbReference>
<gene>
    <name evidence="3" type="ORF">DOK78_003018</name>
</gene>
<evidence type="ECO:0000256" key="1">
    <source>
        <dbReference type="SAM" id="MobiDB-lite"/>
    </source>
</evidence>
<evidence type="ECO:0000313" key="3">
    <source>
        <dbReference type="EMBL" id="WYJ78361.1"/>
    </source>
</evidence>
<keyword evidence="2" id="KW-0732">Signal</keyword>
<dbReference type="InterPro" id="IPR025584">
    <property type="entry name" value="Cthe_2159"/>
</dbReference>
<dbReference type="Proteomes" id="UP000664701">
    <property type="component" value="Chromosome"/>
</dbReference>
<evidence type="ECO:0008006" key="5">
    <source>
        <dbReference type="Google" id="ProtNLM"/>
    </source>
</evidence>
<reference evidence="3 4" key="1">
    <citation type="submission" date="2024-03" db="EMBL/GenBank/DDBJ databases">
        <title>The Genome Sequence of Enterococcus sp. DIV2402.</title>
        <authorList>
            <consortium name="The Broad Institute Genomics Platform"/>
            <consortium name="The Broad Institute Microbial Omics Core"/>
            <consortium name="The Broad Institute Genomic Center for Infectious Diseases"/>
            <person name="Earl A."/>
            <person name="Manson A."/>
            <person name="Gilmore M."/>
            <person name="Schwartman J."/>
            <person name="Shea T."/>
            <person name="Abouelleil A."/>
            <person name="Cao P."/>
            <person name="Chapman S."/>
            <person name="Cusick C."/>
            <person name="Young S."/>
            <person name="Neafsey D."/>
            <person name="Nusbaum C."/>
            <person name="Birren B."/>
        </authorList>
    </citation>
    <scope>NUCLEOTIDE SEQUENCE [LARGE SCALE GENOMIC DNA]</scope>
    <source>
        <strain evidence="3 4">DIV2402</strain>
    </source>
</reference>
<feature type="signal peptide" evidence="2">
    <location>
        <begin position="1"/>
        <end position="19"/>
    </location>
</feature>
<name>A0ABZ2SRG8_9ENTE</name>
<protein>
    <recommendedName>
        <fullName evidence="5">Carbohydrate-binding domain-containing protein</fullName>
    </recommendedName>
</protein>
<keyword evidence="4" id="KW-1185">Reference proteome</keyword>
<evidence type="ECO:0000256" key="2">
    <source>
        <dbReference type="SAM" id="SignalP"/>
    </source>
</evidence>